<feature type="compositionally biased region" description="Low complexity" evidence="1">
    <location>
        <begin position="9"/>
        <end position="18"/>
    </location>
</feature>
<evidence type="ECO:0000256" key="2">
    <source>
        <dbReference type="SAM" id="Phobius"/>
    </source>
</evidence>
<feature type="region of interest" description="Disordered" evidence="1">
    <location>
        <begin position="1"/>
        <end position="23"/>
    </location>
</feature>
<accession>A0A543F246</accession>
<keyword evidence="2" id="KW-0812">Transmembrane</keyword>
<evidence type="ECO:0000313" key="3">
    <source>
        <dbReference type="EMBL" id="TQM27893.1"/>
    </source>
</evidence>
<comment type="caution">
    <text evidence="3">The sequence shown here is derived from an EMBL/GenBank/DDBJ whole genome shotgun (WGS) entry which is preliminary data.</text>
</comment>
<keyword evidence="2" id="KW-1133">Transmembrane helix</keyword>
<sequence length="162" mass="16559">MRPSNRSTDPASPAAHAAPPDEPDRGSAALEFILIGLLLLVPLIYLIVALGLIQGQSLGAEAAARHIARAVSTAADASDARTRADAVLAAVAEEYGLDDVDLSVECTPAGAACPRAGAALHITVRTTVTLPLVPPVLGLDDLAAIPVEATSVQKVSRLWSEG</sequence>
<gene>
    <name evidence="3" type="ORF">FB391_1926</name>
</gene>
<name>A0A543F246_9MICO</name>
<organism evidence="3 4">
    <name type="scientific">Microbacterium kyungheense</name>
    <dbReference type="NCBI Taxonomy" id="1263636"/>
    <lineage>
        <taxon>Bacteria</taxon>
        <taxon>Bacillati</taxon>
        <taxon>Actinomycetota</taxon>
        <taxon>Actinomycetes</taxon>
        <taxon>Micrococcales</taxon>
        <taxon>Microbacteriaceae</taxon>
        <taxon>Microbacterium</taxon>
    </lineage>
</organism>
<dbReference type="RefSeq" id="WP_141894187.1">
    <property type="nucleotide sequence ID" value="NZ_BAABLH010000005.1"/>
</dbReference>
<evidence type="ECO:0000256" key="1">
    <source>
        <dbReference type="SAM" id="MobiDB-lite"/>
    </source>
</evidence>
<keyword evidence="4" id="KW-1185">Reference proteome</keyword>
<evidence type="ECO:0000313" key="4">
    <source>
        <dbReference type="Proteomes" id="UP000320235"/>
    </source>
</evidence>
<reference evidence="3 4" key="1">
    <citation type="submission" date="2019-06" db="EMBL/GenBank/DDBJ databases">
        <title>Sequencing the genomes of 1000 actinobacteria strains.</title>
        <authorList>
            <person name="Klenk H.-P."/>
        </authorList>
    </citation>
    <scope>NUCLEOTIDE SEQUENCE [LARGE SCALE GENOMIC DNA]</scope>
    <source>
        <strain evidence="3 4">DSM 105492</strain>
    </source>
</reference>
<proteinExistence type="predicted"/>
<keyword evidence="2" id="KW-0472">Membrane</keyword>
<dbReference type="AlphaFoldDB" id="A0A543F246"/>
<feature type="transmembrane region" description="Helical" evidence="2">
    <location>
        <begin position="32"/>
        <end position="53"/>
    </location>
</feature>
<dbReference type="Proteomes" id="UP000320235">
    <property type="component" value="Unassembled WGS sequence"/>
</dbReference>
<protein>
    <submittedName>
        <fullName evidence="3">Flp pilus assembly protein TadG</fullName>
    </submittedName>
</protein>
<dbReference type="EMBL" id="VFPE01000002">
    <property type="protein sequence ID" value="TQM27893.1"/>
    <property type="molecule type" value="Genomic_DNA"/>
</dbReference>